<feature type="transmembrane region" description="Helical" evidence="6">
    <location>
        <begin position="9"/>
        <end position="29"/>
    </location>
</feature>
<evidence type="ECO:0000313" key="7">
    <source>
        <dbReference type="EMBL" id="EMA58891.1"/>
    </source>
</evidence>
<keyword evidence="2" id="KW-1003">Cell membrane</keyword>
<feature type="transmembrane region" description="Helical" evidence="6">
    <location>
        <begin position="240"/>
        <end position="260"/>
    </location>
</feature>
<organism evidence="7 8">
    <name type="scientific">Halorubrum lipolyticum DSM 21995</name>
    <dbReference type="NCBI Taxonomy" id="1227482"/>
    <lineage>
        <taxon>Archaea</taxon>
        <taxon>Methanobacteriati</taxon>
        <taxon>Methanobacteriota</taxon>
        <taxon>Stenosarchaea group</taxon>
        <taxon>Halobacteria</taxon>
        <taxon>Halobacteriales</taxon>
        <taxon>Haloferacaceae</taxon>
        <taxon>Halorubrum</taxon>
    </lineage>
</organism>
<dbReference type="RefSeq" id="WP_008006968.1">
    <property type="nucleotide sequence ID" value="NZ_AOJG01000032.1"/>
</dbReference>
<evidence type="ECO:0000256" key="5">
    <source>
        <dbReference type="ARBA" id="ARBA00023136"/>
    </source>
</evidence>
<evidence type="ECO:0000256" key="2">
    <source>
        <dbReference type="ARBA" id="ARBA00022475"/>
    </source>
</evidence>
<keyword evidence="3 6" id="KW-0812">Transmembrane</keyword>
<feature type="transmembrane region" description="Helical" evidence="6">
    <location>
        <begin position="109"/>
        <end position="130"/>
    </location>
</feature>
<feature type="transmembrane region" description="Helical" evidence="6">
    <location>
        <begin position="373"/>
        <end position="396"/>
    </location>
</feature>
<evidence type="ECO:0000256" key="4">
    <source>
        <dbReference type="ARBA" id="ARBA00022989"/>
    </source>
</evidence>
<feature type="transmembrane region" description="Helical" evidence="6">
    <location>
        <begin position="281"/>
        <end position="301"/>
    </location>
</feature>
<feature type="transmembrane region" description="Helical" evidence="6">
    <location>
        <begin position="348"/>
        <end position="367"/>
    </location>
</feature>
<feature type="transmembrane region" description="Helical" evidence="6">
    <location>
        <begin position="207"/>
        <end position="234"/>
    </location>
</feature>
<dbReference type="InterPro" id="IPR050833">
    <property type="entry name" value="Poly_Biosynth_Transport"/>
</dbReference>
<comment type="caution">
    <text evidence="7">The sequence shown here is derived from an EMBL/GenBank/DDBJ whole genome shotgun (WGS) entry which is preliminary data.</text>
</comment>
<feature type="transmembrane region" description="Helical" evidence="6">
    <location>
        <begin position="75"/>
        <end position="97"/>
    </location>
</feature>
<proteinExistence type="predicted"/>
<dbReference type="GO" id="GO:0005886">
    <property type="term" value="C:plasma membrane"/>
    <property type="evidence" value="ECO:0007669"/>
    <property type="project" value="UniProtKB-SubCell"/>
</dbReference>
<comment type="subcellular location">
    <subcellularLocation>
        <location evidence="1">Cell membrane</location>
        <topology evidence="1">Multi-pass membrane protein</topology>
    </subcellularLocation>
</comment>
<keyword evidence="4 6" id="KW-1133">Transmembrane helix</keyword>
<feature type="transmembrane region" description="Helical" evidence="6">
    <location>
        <begin position="166"/>
        <end position="186"/>
    </location>
</feature>
<accession>M0NM63</accession>
<evidence type="ECO:0000256" key="6">
    <source>
        <dbReference type="SAM" id="Phobius"/>
    </source>
</evidence>
<reference evidence="7 8" key="1">
    <citation type="journal article" date="2014" name="PLoS Genet.">
        <title>Phylogenetically driven sequencing of extremely halophilic archaea reveals strategies for static and dynamic osmo-response.</title>
        <authorList>
            <person name="Becker E.A."/>
            <person name="Seitzer P.M."/>
            <person name="Tritt A."/>
            <person name="Larsen D."/>
            <person name="Krusor M."/>
            <person name="Yao A.I."/>
            <person name="Wu D."/>
            <person name="Madern D."/>
            <person name="Eisen J.A."/>
            <person name="Darling A.E."/>
            <person name="Facciotti M.T."/>
        </authorList>
    </citation>
    <scope>NUCLEOTIDE SEQUENCE [LARGE SCALE GENOMIC DNA]</scope>
    <source>
        <strain evidence="7 8">DSM 21995</strain>
    </source>
</reference>
<feature type="transmembrane region" description="Helical" evidence="6">
    <location>
        <begin position="35"/>
        <end position="54"/>
    </location>
</feature>
<feature type="transmembrane region" description="Helical" evidence="6">
    <location>
        <begin position="142"/>
        <end position="160"/>
    </location>
</feature>
<dbReference type="STRING" id="1227482.C469_12358"/>
<evidence type="ECO:0000256" key="1">
    <source>
        <dbReference type="ARBA" id="ARBA00004651"/>
    </source>
</evidence>
<dbReference type="PANTHER" id="PTHR30250:SF28">
    <property type="entry name" value="POLYSACCHARIDE BIOSYNTHESIS PROTEIN"/>
    <property type="match status" value="1"/>
</dbReference>
<dbReference type="PATRIC" id="fig|1227482.3.peg.2498"/>
<dbReference type="Pfam" id="PF13440">
    <property type="entry name" value="Polysacc_synt_3"/>
    <property type="match status" value="1"/>
</dbReference>
<keyword evidence="8" id="KW-1185">Reference proteome</keyword>
<dbReference type="PANTHER" id="PTHR30250">
    <property type="entry name" value="PST FAMILY PREDICTED COLANIC ACID TRANSPORTER"/>
    <property type="match status" value="1"/>
</dbReference>
<feature type="transmembrane region" description="Helical" evidence="6">
    <location>
        <begin position="313"/>
        <end position="336"/>
    </location>
</feature>
<dbReference type="EMBL" id="AOJG01000032">
    <property type="protein sequence ID" value="EMA58891.1"/>
    <property type="molecule type" value="Genomic_DNA"/>
</dbReference>
<dbReference type="Proteomes" id="UP000011650">
    <property type="component" value="Unassembled WGS sequence"/>
</dbReference>
<evidence type="ECO:0000313" key="8">
    <source>
        <dbReference type="Proteomes" id="UP000011650"/>
    </source>
</evidence>
<feature type="transmembrane region" description="Helical" evidence="6">
    <location>
        <begin position="435"/>
        <end position="455"/>
    </location>
</feature>
<sequence length="471" mass="50539">MNLARASSLLFGVELLNTALGFFGTVYFARELGATLLGIFFLFEATLYTMATVVDFGLRGAVEKRISAGDDPAQMFGAAVVLKVLLILVVSAFVLAVREPLAGYVGTDLAVELIGVVVAFELSMLVIHVLQGELRVAQTAVLHFLRSLTFVTVAVALLQYGYGVRALVYALLVSYTVLLVGGILRVSTPVARPGRRHLRSLYDYAKFNGIWGLGGHVYNWMDVIVIGFFLSQAAVGAYELAWRLTTTAIMFSTVFARVLFPQLSAWQADGALEKVRDLISDAMTVSLLLIIPSVVGVAVIGREILGVVFGLEYTIAAAAFLVLMIEKLPQAVNLVFDKAIQAFDRPKYGAIATVVSLSMNITLNVLLVPRYGLVGAAVATLLSVVANTAILGYYLSRLTSVRFPVRDVGWAVLAAAGMGLVLVGVTRMIPVDTPLALIFVVGFAAVLYSAGVFAAPPLRAKIVENVRNIRS</sequence>
<keyword evidence="5 6" id="KW-0472">Membrane</keyword>
<dbReference type="AlphaFoldDB" id="M0NM63"/>
<evidence type="ECO:0000256" key="3">
    <source>
        <dbReference type="ARBA" id="ARBA00022692"/>
    </source>
</evidence>
<protein>
    <submittedName>
        <fullName evidence="7">Membrane protein involved in the export of O-antigen and teichoic acid</fullName>
    </submittedName>
</protein>
<dbReference type="OrthoDB" id="112053at2157"/>
<feature type="transmembrane region" description="Helical" evidence="6">
    <location>
        <begin position="408"/>
        <end position="429"/>
    </location>
</feature>
<gene>
    <name evidence="7" type="ORF">C469_12358</name>
</gene>
<name>M0NM63_9EURY</name>